<keyword evidence="7" id="KW-0067">ATP-binding</keyword>
<dbReference type="InterPro" id="IPR050482">
    <property type="entry name" value="Sensor_HK_TwoCompSys"/>
</dbReference>
<feature type="transmembrane region" description="Helical" evidence="9">
    <location>
        <begin position="17"/>
        <end position="46"/>
    </location>
</feature>
<organism evidence="13 14">
    <name type="scientific">Streptomyces kasugaensis</name>
    <dbReference type="NCBI Taxonomy" id="1946"/>
    <lineage>
        <taxon>Bacteria</taxon>
        <taxon>Bacillati</taxon>
        <taxon>Actinomycetota</taxon>
        <taxon>Actinomycetes</taxon>
        <taxon>Kitasatosporales</taxon>
        <taxon>Streptomycetaceae</taxon>
        <taxon>Streptomyces</taxon>
    </lineage>
</organism>
<evidence type="ECO:0000313" key="13">
    <source>
        <dbReference type="EMBL" id="TBO55826.1"/>
    </source>
</evidence>
<feature type="transmembrane region" description="Helical" evidence="9">
    <location>
        <begin position="107"/>
        <end position="132"/>
    </location>
</feature>
<evidence type="ECO:0000259" key="10">
    <source>
        <dbReference type="Pfam" id="PF02518"/>
    </source>
</evidence>
<keyword evidence="9" id="KW-0472">Membrane</keyword>
<evidence type="ECO:0000256" key="9">
    <source>
        <dbReference type="SAM" id="Phobius"/>
    </source>
</evidence>
<evidence type="ECO:0000259" key="11">
    <source>
        <dbReference type="Pfam" id="PF07730"/>
    </source>
</evidence>
<dbReference type="Proteomes" id="UP000292452">
    <property type="component" value="Unassembled WGS sequence"/>
</dbReference>
<dbReference type="InterPro" id="IPR003594">
    <property type="entry name" value="HATPase_dom"/>
</dbReference>
<dbReference type="Pfam" id="PF13796">
    <property type="entry name" value="Sensor"/>
    <property type="match status" value="1"/>
</dbReference>
<evidence type="ECO:0000256" key="6">
    <source>
        <dbReference type="ARBA" id="ARBA00022777"/>
    </source>
</evidence>
<name>A0A4Q9HM19_STRKA</name>
<feature type="domain" description="Histidine kinase/HSP90-like ATPase" evidence="10">
    <location>
        <begin position="317"/>
        <end position="401"/>
    </location>
</feature>
<evidence type="ECO:0000256" key="4">
    <source>
        <dbReference type="ARBA" id="ARBA00022679"/>
    </source>
</evidence>
<keyword evidence="4" id="KW-0808">Transferase</keyword>
<keyword evidence="5" id="KW-0547">Nucleotide-binding</keyword>
<dbReference type="GO" id="GO:0000155">
    <property type="term" value="F:phosphorelay sensor kinase activity"/>
    <property type="evidence" value="ECO:0007669"/>
    <property type="project" value="InterPro"/>
</dbReference>
<comment type="caution">
    <text evidence="13">The sequence shown here is derived from an EMBL/GenBank/DDBJ whole genome shotgun (WGS) entry which is preliminary data.</text>
</comment>
<dbReference type="PANTHER" id="PTHR24421">
    <property type="entry name" value="NITRATE/NITRITE SENSOR PROTEIN NARX-RELATED"/>
    <property type="match status" value="1"/>
</dbReference>
<keyword evidence="3" id="KW-0597">Phosphoprotein</keyword>
<dbReference type="InterPro" id="IPR011712">
    <property type="entry name" value="Sig_transdc_His_kin_sub3_dim/P"/>
</dbReference>
<dbReference type="AlphaFoldDB" id="A0A4Q9HM19"/>
<dbReference type="GO" id="GO:0046983">
    <property type="term" value="F:protein dimerization activity"/>
    <property type="evidence" value="ECO:0007669"/>
    <property type="project" value="InterPro"/>
</dbReference>
<evidence type="ECO:0000256" key="7">
    <source>
        <dbReference type="ARBA" id="ARBA00022840"/>
    </source>
</evidence>
<keyword evidence="9" id="KW-0812">Transmembrane</keyword>
<dbReference type="EC" id="2.7.13.3" evidence="2"/>
<dbReference type="RefSeq" id="WP_131125710.1">
    <property type="nucleotide sequence ID" value="NZ_SIXH01000434.1"/>
</dbReference>
<dbReference type="CDD" id="cd16917">
    <property type="entry name" value="HATPase_UhpB-NarQ-NarX-like"/>
    <property type="match status" value="1"/>
</dbReference>
<proteinExistence type="predicted"/>
<dbReference type="Gene3D" id="1.20.5.1930">
    <property type="match status" value="1"/>
</dbReference>
<dbReference type="InterPro" id="IPR036890">
    <property type="entry name" value="HATPase_C_sf"/>
</dbReference>
<dbReference type="Pfam" id="PF07730">
    <property type="entry name" value="HisKA_3"/>
    <property type="match status" value="1"/>
</dbReference>
<feature type="domain" description="Putative sensor" evidence="12">
    <location>
        <begin position="17"/>
        <end position="128"/>
    </location>
</feature>
<dbReference type="PANTHER" id="PTHR24421:SF10">
    <property type="entry name" value="NITRATE_NITRITE SENSOR PROTEIN NARQ"/>
    <property type="match status" value="1"/>
</dbReference>
<evidence type="ECO:0000256" key="1">
    <source>
        <dbReference type="ARBA" id="ARBA00000085"/>
    </source>
</evidence>
<evidence type="ECO:0000259" key="12">
    <source>
        <dbReference type="Pfam" id="PF13796"/>
    </source>
</evidence>
<gene>
    <name evidence="13" type="ORF">EYS09_31160</name>
</gene>
<evidence type="ECO:0000256" key="3">
    <source>
        <dbReference type="ARBA" id="ARBA00022553"/>
    </source>
</evidence>
<evidence type="ECO:0000256" key="5">
    <source>
        <dbReference type="ARBA" id="ARBA00022741"/>
    </source>
</evidence>
<keyword evidence="9" id="KW-1133">Transmembrane helix</keyword>
<evidence type="ECO:0000256" key="2">
    <source>
        <dbReference type="ARBA" id="ARBA00012438"/>
    </source>
</evidence>
<dbReference type="Gene3D" id="3.30.565.10">
    <property type="entry name" value="Histidine kinase-like ATPase, C-terminal domain"/>
    <property type="match status" value="1"/>
</dbReference>
<protein>
    <recommendedName>
        <fullName evidence="2">histidine kinase</fullName>
        <ecNumber evidence="2">2.7.13.3</ecNumber>
    </recommendedName>
</protein>
<keyword evidence="8" id="KW-0902">Two-component regulatory system</keyword>
<dbReference type="EMBL" id="SIXH01000434">
    <property type="protein sequence ID" value="TBO55826.1"/>
    <property type="molecule type" value="Genomic_DNA"/>
</dbReference>
<sequence>MQDFADRLERSWNAAQYLYFGLPLAWLCLLASFLVPIGLVFVLFVIGAPAWPEIVLVLRRLAGYERTRAGTRLGTPVPELYLPLDGAPADRIRLALTDPGTWRDARWLPVLTCSVIGFTALSVPLWGAGLVVDGARMGLGGALDRRRAEHSGVPATPRTSLVLRHLDTLADTQARWSARLLRPSASARLAERVAELSDTRAGAVEAHSAELRRIERDLHDGVQAQLVALSMRIGLARQQVRADPNAALARLDEAQEGVEGALAELRQVVRTVHPPVLTDRGLAGAVRALAASSAIPVEMGLSAVESGHRLPASVEAAAYFAVAEALTNIRKHSRATRASVRFTRTNGLLRVTVTDDGAGGADEYGGSGLLGIRRRVAALDGTTGLTSPPGGPTELRVELPCGS</sequence>
<keyword evidence="14" id="KW-1185">Reference proteome</keyword>
<dbReference type="GO" id="GO:0016020">
    <property type="term" value="C:membrane"/>
    <property type="evidence" value="ECO:0007669"/>
    <property type="project" value="InterPro"/>
</dbReference>
<comment type="catalytic activity">
    <reaction evidence="1">
        <text>ATP + protein L-histidine = ADP + protein N-phospho-L-histidine.</text>
        <dbReference type="EC" id="2.7.13.3"/>
    </reaction>
</comment>
<dbReference type="InterPro" id="IPR025828">
    <property type="entry name" value="Put_sensor_dom"/>
</dbReference>
<accession>A0A4Q9HM19</accession>
<feature type="domain" description="Signal transduction histidine kinase subgroup 3 dimerisation and phosphoacceptor" evidence="11">
    <location>
        <begin position="210"/>
        <end position="277"/>
    </location>
</feature>
<dbReference type="SUPFAM" id="SSF55874">
    <property type="entry name" value="ATPase domain of HSP90 chaperone/DNA topoisomerase II/histidine kinase"/>
    <property type="match status" value="1"/>
</dbReference>
<dbReference type="GO" id="GO:0005524">
    <property type="term" value="F:ATP binding"/>
    <property type="evidence" value="ECO:0007669"/>
    <property type="project" value="UniProtKB-KW"/>
</dbReference>
<dbReference type="Pfam" id="PF02518">
    <property type="entry name" value="HATPase_c"/>
    <property type="match status" value="1"/>
</dbReference>
<evidence type="ECO:0000313" key="14">
    <source>
        <dbReference type="Proteomes" id="UP000292452"/>
    </source>
</evidence>
<evidence type="ECO:0000256" key="8">
    <source>
        <dbReference type="ARBA" id="ARBA00023012"/>
    </source>
</evidence>
<reference evidence="13 14" key="1">
    <citation type="submission" date="2019-02" db="EMBL/GenBank/DDBJ databases">
        <title>Draft Genome Sequence of Streptomyces sp. AM-2504, identified by 16S rRNA comparative analysis as a Streptomyces Kasugaensis strain.</title>
        <authorList>
            <person name="Napolioni V."/>
            <person name="Giuliodori A.M."/>
            <person name="Spurio R."/>
            <person name="Fabbretti A."/>
        </authorList>
    </citation>
    <scope>NUCLEOTIDE SEQUENCE [LARGE SCALE GENOMIC DNA]</scope>
    <source>
        <strain evidence="13 14">AM-2504</strain>
    </source>
</reference>
<keyword evidence="6 13" id="KW-0418">Kinase</keyword>